<protein>
    <submittedName>
        <fullName evidence="2">Type IV pilin protein</fullName>
    </submittedName>
</protein>
<dbReference type="Gene3D" id="3.30.700.10">
    <property type="entry name" value="Glycoprotein, Type 4 Pilin"/>
    <property type="match status" value="1"/>
</dbReference>
<comment type="caution">
    <text evidence="2">The sequence shown here is derived from an EMBL/GenBank/DDBJ whole genome shotgun (WGS) entry which is preliminary data.</text>
</comment>
<sequence length="142" mass="15379">MQIAKIRGFTLIELMTVVGIIGILAAIAYPSYQNHIMKTRRAAAAACALEVSQFMERYYTTHLSYVDDDGAAPGVPDLQCRADLEDFYTIDISDDADATSFSVTAAPEGQQASRDTKCATLSIDQTGKKAVSNSGTEVKDCW</sequence>
<gene>
    <name evidence="2" type="ORF">GCM10025759_23260</name>
</gene>
<keyword evidence="1" id="KW-0472">Membrane</keyword>
<dbReference type="PROSITE" id="PS00409">
    <property type="entry name" value="PROKAR_NTER_METHYL"/>
    <property type="match status" value="1"/>
</dbReference>
<dbReference type="InterPro" id="IPR012902">
    <property type="entry name" value="N_methyl_site"/>
</dbReference>
<keyword evidence="3" id="KW-1185">Reference proteome</keyword>
<dbReference type="Pfam" id="PF16732">
    <property type="entry name" value="ComP_DUS"/>
    <property type="match status" value="1"/>
</dbReference>
<accession>A0ABP9LGJ5</accession>
<dbReference type="InterPro" id="IPR045584">
    <property type="entry name" value="Pilin-like"/>
</dbReference>
<dbReference type="PANTHER" id="PTHR30093:SF47">
    <property type="entry name" value="TYPE IV PILUS NON-CORE MINOR PILIN PILE"/>
    <property type="match status" value="1"/>
</dbReference>
<evidence type="ECO:0000313" key="3">
    <source>
        <dbReference type="Proteomes" id="UP001501083"/>
    </source>
</evidence>
<dbReference type="NCBIfam" id="TIGR02532">
    <property type="entry name" value="IV_pilin_GFxxxE"/>
    <property type="match status" value="1"/>
</dbReference>
<evidence type="ECO:0000256" key="1">
    <source>
        <dbReference type="SAM" id="Phobius"/>
    </source>
</evidence>
<organism evidence="2 3">
    <name type="scientific">Lysobacter panacisoli</name>
    <dbReference type="NCBI Taxonomy" id="1255263"/>
    <lineage>
        <taxon>Bacteria</taxon>
        <taxon>Pseudomonadati</taxon>
        <taxon>Pseudomonadota</taxon>
        <taxon>Gammaproteobacteria</taxon>
        <taxon>Lysobacterales</taxon>
        <taxon>Lysobacteraceae</taxon>
        <taxon>Lysobacter</taxon>
    </lineage>
</organism>
<dbReference type="Proteomes" id="UP001501083">
    <property type="component" value="Unassembled WGS sequence"/>
</dbReference>
<name>A0ABP9LGJ5_9GAMM</name>
<evidence type="ECO:0000313" key="2">
    <source>
        <dbReference type="EMBL" id="GAA5077383.1"/>
    </source>
</evidence>
<dbReference type="EMBL" id="BAABKY010000002">
    <property type="protein sequence ID" value="GAA5077383.1"/>
    <property type="molecule type" value="Genomic_DNA"/>
</dbReference>
<reference evidence="3" key="1">
    <citation type="journal article" date="2019" name="Int. J. Syst. Evol. Microbiol.">
        <title>The Global Catalogue of Microorganisms (GCM) 10K type strain sequencing project: providing services to taxonomists for standard genome sequencing and annotation.</title>
        <authorList>
            <consortium name="The Broad Institute Genomics Platform"/>
            <consortium name="The Broad Institute Genome Sequencing Center for Infectious Disease"/>
            <person name="Wu L."/>
            <person name="Ma J."/>
        </authorList>
    </citation>
    <scope>NUCLEOTIDE SEQUENCE [LARGE SCALE GENOMIC DNA]</scope>
    <source>
        <strain evidence="3">JCM 19212</strain>
    </source>
</reference>
<feature type="transmembrane region" description="Helical" evidence="1">
    <location>
        <begin position="12"/>
        <end position="32"/>
    </location>
</feature>
<dbReference type="SUPFAM" id="SSF54523">
    <property type="entry name" value="Pili subunits"/>
    <property type="match status" value="1"/>
</dbReference>
<keyword evidence="1" id="KW-1133">Transmembrane helix</keyword>
<dbReference type="PANTHER" id="PTHR30093">
    <property type="entry name" value="GENERAL SECRETION PATHWAY PROTEIN G"/>
    <property type="match status" value="1"/>
</dbReference>
<dbReference type="Pfam" id="PF07963">
    <property type="entry name" value="N_methyl"/>
    <property type="match status" value="1"/>
</dbReference>
<keyword evidence="1" id="KW-0812">Transmembrane</keyword>
<proteinExistence type="predicted"/>
<dbReference type="InterPro" id="IPR031982">
    <property type="entry name" value="PilE-like"/>
</dbReference>
<dbReference type="RefSeq" id="WP_158985024.1">
    <property type="nucleotide sequence ID" value="NZ_BAABKY010000002.1"/>
</dbReference>